<organism evidence="2 3">
    <name type="scientific">Vibrio nigripulchritudo SOn1</name>
    <dbReference type="NCBI Taxonomy" id="1238450"/>
    <lineage>
        <taxon>Bacteria</taxon>
        <taxon>Pseudomonadati</taxon>
        <taxon>Pseudomonadota</taxon>
        <taxon>Gammaproteobacteria</taxon>
        <taxon>Vibrionales</taxon>
        <taxon>Vibrionaceae</taxon>
        <taxon>Vibrio</taxon>
    </lineage>
</organism>
<sequence length="103" mass="11503">MKKFFSAVLLAMTATGCVSTDPNDSIIPTMDSIAGIPFAEENKCETALDEMYLHVYENRPSTVFRVGQAQGFTNDQINDAIEVANNNEDKEIYMQVMTKKLCK</sequence>
<name>A0AAV2VS06_9VIBR</name>
<evidence type="ECO:0000313" key="2">
    <source>
        <dbReference type="EMBL" id="CCO47493.1"/>
    </source>
</evidence>
<evidence type="ECO:0008006" key="4">
    <source>
        <dbReference type="Google" id="ProtNLM"/>
    </source>
</evidence>
<feature type="signal peptide" evidence="1">
    <location>
        <begin position="1"/>
        <end position="20"/>
    </location>
</feature>
<accession>A0AAV2VS06</accession>
<feature type="chain" id="PRO_5044010829" description="Lipoprotein" evidence="1">
    <location>
        <begin position="21"/>
        <end position="103"/>
    </location>
</feature>
<comment type="caution">
    <text evidence="2">The sequence shown here is derived from an EMBL/GenBank/DDBJ whole genome shotgun (WGS) entry which is preliminary data.</text>
</comment>
<dbReference type="AlphaFoldDB" id="A0AAV2VS06"/>
<proteinExistence type="predicted"/>
<dbReference type="PROSITE" id="PS51257">
    <property type="entry name" value="PROKAR_LIPOPROTEIN"/>
    <property type="match status" value="1"/>
</dbReference>
<evidence type="ECO:0000256" key="1">
    <source>
        <dbReference type="SAM" id="SignalP"/>
    </source>
</evidence>
<dbReference type="Proteomes" id="UP000018211">
    <property type="component" value="Unassembled WGS sequence"/>
</dbReference>
<dbReference type="RefSeq" id="WP_022562134.1">
    <property type="nucleotide sequence ID" value="NZ_LK391965.1"/>
</dbReference>
<reference evidence="2 3" key="1">
    <citation type="journal article" date="2013" name="ISME J.">
        <title>Comparative genomics of pathogenic lineages of Vibrio nigripulchritudo identifies virulence-associated traits.</title>
        <authorList>
            <person name="Goudenege D."/>
            <person name="Labreuche Y."/>
            <person name="Krin E."/>
            <person name="Ansquer D."/>
            <person name="Mangenot S."/>
            <person name="Calteau A."/>
            <person name="Medigue C."/>
            <person name="Mazel D."/>
            <person name="Polz M.F."/>
            <person name="Le Roux F."/>
        </authorList>
    </citation>
    <scope>NUCLEOTIDE SEQUENCE [LARGE SCALE GENOMIC DNA]</scope>
    <source>
        <strain evidence="2 3">SOn1</strain>
    </source>
</reference>
<dbReference type="EMBL" id="CAOF01000120">
    <property type="protein sequence ID" value="CCO47493.1"/>
    <property type="molecule type" value="Genomic_DNA"/>
</dbReference>
<keyword evidence="1" id="KW-0732">Signal</keyword>
<dbReference type="GeneID" id="97544981"/>
<evidence type="ECO:0000313" key="3">
    <source>
        <dbReference type="Proteomes" id="UP000018211"/>
    </source>
</evidence>
<protein>
    <recommendedName>
        <fullName evidence="4">Lipoprotein</fullName>
    </recommendedName>
</protein>
<gene>
    <name evidence="2" type="ORF">VIBNISOn1_30189</name>
</gene>